<dbReference type="EMBL" id="BT095698">
    <property type="protein sequence ID" value="ACU19939.1"/>
    <property type="molecule type" value="mRNA"/>
</dbReference>
<evidence type="ECO:0000256" key="1">
    <source>
        <dbReference type="SAM" id="Phobius"/>
    </source>
</evidence>
<sequence>MLPLLLISVSRRRVVVILFHTVVQKLWRFCNFGESVECRRKTRGRRRIRNVVEDGSVAQRRVVCGGGGFIVGIFEVGIVGLGLVFVFGGRIALNERQTHCVFESNEGTLLTSQFNISTTDMALG</sequence>
<organism evidence="2">
    <name type="scientific">Glycine max</name>
    <name type="common">Soybean</name>
    <name type="synonym">Glycine hispida</name>
    <dbReference type="NCBI Taxonomy" id="3847"/>
    <lineage>
        <taxon>Eukaryota</taxon>
        <taxon>Viridiplantae</taxon>
        <taxon>Streptophyta</taxon>
        <taxon>Embryophyta</taxon>
        <taxon>Tracheophyta</taxon>
        <taxon>Spermatophyta</taxon>
        <taxon>Magnoliopsida</taxon>
        <taxon>eudicotyledons</taxon>
        <taxon>Gunneridae</taxon>
        <taxon>Pentapetalae</taxon>
        <taxon>rosids</taxon>
        <taxon>fabids</taxon>
        <taxon>Fabales</taxon>
        <taxon>Fabaceae</taxon>
        <taxon>Papilionoideae</taxon>
        <taxon>50 kb inversion clade</taxon>
        <taxon>NPAAA clade</taxon>
        <taxon>indigoferoid/millettioid clade</taxon>
        <taxon>Phaseoleae</taxon>
        <taxon>Glycine</taxon>
        <taxon>Glycine subgen. Soja</taxon>
    </lineage>
</organism>
<feature type="transmembrane region" description="Helical" evidence="1">
    <location>
        <begin position="69"/>
        <end position="88"/>
    </location>
</feature>
<protein>
    <submittedName>
        <fullName evidence="2">Uncharacterized protein</fullName>
    </submittedName>
</protein>
<dbReference type="AlphaFoldDB" id="C6TDN7"/>
<name>C6TDN7_SOYBN</name>
<keyword evidence="1" id="KW-1133">Transmembrane helix</keyword>
<reference evidence="2" key="1">
    <citation type="submission" date="2009-08" db="EMBL/GenBank/DDBJ databases">
        <authorList>
            <person name="Cheung F."/>
            <person name="Xiao Y."/>
            <person name="Chan A."/>
            <person name="Moskal W."/>
            <person name="Town C.D."/>
        </authorList>
    </citation>
    <scope>NUCLEOTIDE SEQUENCE</scope>
</reference>
<accession>C6TDN7</accession>
<feature type="non-terminal residue" evidence="2">
    <location>
        <position position="124"/>
    </location>
</feature>
<keyword evidence="1" id="KW-0472">Membrane</keyword>
<keyword evidence="1" id="KW-0812">Transmembrane</keyword>
<evidence type="ECO:0000313" key="2">
    <source>
        <dbReference type="EMBL" id="ACU19939.1"/>
    </source>
</evidence>
<proteinExistence type="evidence at transcript level"/>